<dbReference type="GO" id="GO:0005886">
    <property type="term" value="C:plasma membrane"/>
    <property type="evidence" value="ECO:0007669"/>
    <property type="project" value="TreeGrafter"/>
</dbReference>
<keyword evidence="4" id="KW-1185">Reference proteome</keyword>
<keyword evidence="2" id="KW-1133">Transmembrane helix</keyword>
<feature type="transmembrane region" description="Helical" evidence="2">
    <location>
        <begin position="154"/>
        <end position="176"/>
    </location>
</feature>
<feature type="transmembrane region" description="Helical" evidence="2">
    <location>
        <begin position="206"/>
        <end position="225"/>
    </location>
</feature>
<evidence type="ECO:0000256" key="1">
    <source>
        <dbReference type="SAM" id="MobiDB-lite"/>
    </source>
</evidence>
<evidence type="ECO:0008006" key="5">
    <source>
        <dbReference type="Google" id="ProtNLM"/>
    </source>
</evidence>
<dbReference type="AlphaFoldDB" id="A0A8J5QVM2"/>
<gene>
    <name evidence="3" type="ORF">J8A68_000974</name>
</gene>
<feature type="transmembrane region" description="Helical" evidence="2">
    <location>
        <begin position="122"/>
        <end position="142"/>
    </location>
</feature>
<keyword evidence="2" id="KW-0812">Transmembrane</keyword>
<protein>
    <recommendedName>
        <fullName evidence="5">Transporter protein</fullName>
    </recommendedName>
</protein>
<evidence type="ECO:0000313" key="3">
    <source>
        <dbReference type="EMBL" id="KAG7665572.1"/>
    </source>
</evidence>
<dbReference type="InterPro" id="IPR016833">
    <property type="entry name" value="Put_Na-Bile_cotransptr"/>
</dbReference>
<organism evidence="3 4">
    <name type="scientific">[Candida] subhashii</name>
    <dbReference type="NCBI Taxonomy" id="561895"/>
    <lineage>
        <taxon>Eukaryota</taxon>
        <taxon>Fungi</taxon>
        <taxon>Dikarya</taxon>
        <taxon>Ascomycota</taxon>
        <taxon>Saccharomycotina</taxon>
        <taxon>Pichiomycetes</taxon>
        <taxon>Debaryomycetaceae</taxon>
        <taxon>Spathaspora</taxon>
    </lineage>
</organism>
<dbReference type="PANTHER" id="PTHR18640:SF5">
    <property type="entry name" value="SODIUM_BILE ACID COTRANSPORTER 7"/>
    <property type="match status" value="1"/>
</dbReference>
<dbReference type="GeneID" id="73467775"/>
<dbReference type="Pfam" id="PF13593">
    <property type="entry name" value="SBF_like"/>
    <property type="match status" value="1"/>
</dbReference>
<feature type="compositionally biased region" description="Acidic residues" evidence="1">
    <location>
        <begin position="405"/>
        <end position="416"/>
    </location>
</feature>
<keyword evidence="2" id="KW-0472">Membrane</keyword>
<evidence type="ECO:0000313" key="4">
    <source>
        <dbReference type="Proteomes" id="UP000694255"/>
    </source>
</evidence>
<feature type="transmembrane region" description="Helical" evidence="2">
    <location>
        <begin position="57"/>
        <end position="75"/>
    </location>
</feature>
<dbReference type="PIRSF" id="PIRSF026166">
    <property type="entry name" value="UCP026166"/>
    <property type="match status" value="1"/>
</dbReference>
<dbReference type="RefSeq" id="XP_049265804.1">
    <property type="nucleotide sequence ID" value="XM_049410706.1"/>
</dbReference>
<feature type="transmembrane region" description="Helical" evidence="2">
    <location>
        <begin position="18"/>
        <end position="37"/>
    </location>
</feature>
<reference evidence="3 4" key="1">
    <citation type="journal article" date="2021" name="DNA Res.">
        <title>Genome analysis of Candida subhashii reveals its hybrid nature and dual mitochondrial genome conformations.</title>
        <authorList>
            <person name="Mixao V."/>
            <person name="Hegedusova E."/>
            <person name="Saus E."/>
            <person name="Pryszcz L.P."/>
            <person name="Cillingova A."/>
            <person name="Nosek J."/>
            <person name="Gabaldon T."/>
        </authorList>
    </citation>
    <scope>NUCLEOTIDE SEQUENCE [LARGE SCALE GENOMIC DNA]</scope>
    <source>
        <strain evidence="3 4">CBS 10753</strain>
    </source>
</reference>
<name>A0A8J5QVM2_9ASCO</name>
<feature type="region of interest" description="Disordered" evidence="1">
    <location>
        <begin position="396"/>
        <end position="439"/>
    </location>
</feature>
<evidence type="ECO:0000256" key="2">
    <source>
        <dbReference type="SAM" id="Phobius"/>
    </source>
</evidence>
<feature type="transmembrane region" description="Helical" evidence="2">
    <location>
        <begin position="87"/>
        <end position="110"/>
    </location>
</feature>
<feature type="compositionally biased region" description="Basic and acidic residues" evidence="1">
    <location>
        <begin position="417"/>
        <end position="439"/>
    </location>
</feature>
<dbReference type="PANTHER" id="PTHR18640">
    <property type="entry name" value="SOLUTE CARRIER FAMILY 10 MEMBER 7"/>
    <property type="match status" value="1"/>
</dbReference>
<feature type="transmembrane region" description="Helical" evidence="2">
    <location>
        <begin position="270"/>
        <end position="292"/>
    </location>
</feature>
<sequence>MTYEEFKQTKLYKYPAKVISFLIGQWFFVFLGVFIALAHSFPNFARQGGLIRAEYTISYGAVAIIFLISGLSMSTKSLLVNISNWRAHFTVLSMSFLITSSIIYGIATGIKISNNAQIDEWLLVGLIVTHACPTTVSSNVVMTKLAEGNDILTLCEVFIGNVLGAFITPALLQLYMRGTWGFGNPSHQPQGDATIQDLYAQTMKQLGLSVFIPLFVGQCIQNIFPKQTKWAMSIFKLGKVGSFMLLLIMFQSFSTAFYQQAFEQVSHVSIIFLVFFNIGIYLFFTVITYLYARPYFIKVFFWQEPNEHSTRLYKLSYMFFRPFYYDRKDTVAIMLCGPAKTAALGVSLVSSQYGAHNPKLGIILVPLVLYQAEQVMTANVLVNFMRKWIHAENKKPDIENHSEDNEGDIQEEEANDTESHLDHSYQRETVSHDSGDKKS</sequence>
<accession>A0A8J5QVM2</accession>
<dbReference type="OrthoDB" id="188035at2759"/>
<feature type="transmembrane region" description="Helical" evidence="2">
    <location>
        <begin position="237"/>
        <end position="258"/>
    </location>
</feature>
<dbReference type="Proteomes" id="UP000694255">
    <property type="component" value="Unassembled WGS sequence"/>
</dbReference>
<proteinExistence type="predicted"/>
<dbReference type="EMBL" id="JAGSYN010000049">
    <property type="protein sequence ID" value="KAG7665572.1"/>
    <property type="molecule type" value="Genomic_DNA"/>
</dbReference>
<comment type="caution">
    <text evidence="3">The sequence shown here is derived from an EMBL/GenBank/DDBJ whole genome shotgun (WGS) entry which is preliminary data.</text>
</comment>